<name>A0A6J4NN19_9CYAN</name>
<dbReference type="InterPro" id="IPR007235">
    <property type="entry name" value="Glyco_trans_28_C"/>
</dbReference>
<dbReference type="EMBL" id="CADCTZ010001345">
    <property type="protein sequence ID" value="CAA9392234.1"/>
    <property type="molecule type" value="Genomic_DNA"/>
</dbReference>
<dbReference type="SUPFAM" id="SSF53756">
    <property type="entry name" value="UDP-Glycosyltransferase/glycogen phosphorylase"/>
    <property type="match status" value="1"/>
</dbReference>
<proteinExistence type="predicted"/>
<gene>
    <name evidence="2" type="ORF">AVDCRST_MAG84-5664</name>
</gene>
<evidence type="ECO:0000313" key="2">
    <source>
        <dbReference type="EMBL" id="CAA9392234.1"/>
    </source>
</evidence>
<dbReference type="GO" id="GO:0016758">
    <property type="term" value="F:hexosyltransferase activity"/>
    <property type="evidence" value="ECO:0007669"/>
    <property type="project" value="InterPro"/>
</dbReference>
<reference evidence="2" key="1">
    <citation type="submission" date="2020-02" db="EMBL/GenBank/DDBJ databases">
        <authorList>
            <person name="Meier V. D."/>
        </authorList>
    </citation>
    <scope>NUCLEOTIDE SEQUENCE</scope>
    <source>
        <strain evidence="2">AVDCRST_MAG84</strain>
    </source>
</reference>
<protein>
    <recommendedName>
        <fullName evidence="1">Glycosyl transferase family 28 C-terminal domain-containing protein</fullName>
    </recommendedName>
</protein>
<sequence>MRQLNTSSNTWLIYALGGGWGHLNRAIALGRIASRNRPVKILTNTPYGRYIEKFLPETNCQIFAISSTADFETTCTQVQQILRETDYQCLIVDTFPRGLGGELASILPELKTSLRVLIHRDINPEYVKVKSLHRFVADCFDLVLVPGEGVEVPLANLPCVQHTNPWLIRSAWELPIRQDVEDILRLNPLDRNSKVVLVLASGTAEELSFYGELTSILSQSWENVAVRCLSAEKPDKCPENLWVFHWPAMECLQVADVVVGSGGYNTIYECQALRIPLVAFAWPRLYDRQRVRVQRLVSANYEAGLAQSRLVLADSLETAIAAVCSELNLPVSKRCRPGYDFVNGAFSAVFAIELCCNFTK</sequence>
<accession>A0A6J4NN19</accession>
<organism evidence="2">
    <name type="scientific">uncultured Microcoleus sp</name>
    <dbReference type="NCBI Taxonomy" id="259945"/>
    <lineage>
        <taxon>Bacteria</taxon>
        <taxon>Bacillati</taxon>
        <taxon>Cyanobacteriota</taxon>
        <taxon>Cyanophyceae</taxon>
        <taxon>Oscillatoriophycideae</taxon>
        <taxon>Oscillatoriales</taxon>
        <taxon>Microcoleaceae</taxon>
        <taxon>Microcoleus</taxon>
        <taxon>environmental samples</taxon>
    </lineage>
</organism>
<feature type="domain" description="Glycosyl transferase family 28 C-terminal" evidence="1">
    <location>
        <begin position="249"/>
        <end position="325"/>
    </location>
</feature>
<dbReference type="Pfam" id="PF04101">
    <property type="entry name" value="Glyco_tran_28_C"/>
    <property type="match status" value="1"/>
</dbReference>
<evidence type="ECO:0000259" key="1">
    <source>
        <dbReference type="Pfam" id="PF04101"/>
    </source>
</evidence>
<dbReference type="AlphaFoldDB" id="A0A6J4NN19"/>
<dbReference type="Gene3D" id="3.40.50.2000">
    <property type="entry name" value="Glycogen Phosphorylase B"/>
    <property type="match status" value="1"/>
</dbReference>